<feature type="region of interest" description="Disordered" evidence="2">
    <location>
        <begin position="41"/>
        <end position="69"/>
    </location>
</feature>
<reference evidence="5" key="2">
    <citation type="submission" date="2013-12" db="EMBL/GenBank/DDBJ databases">
        <title>Evolution of pathogenesis and genome organization in the Tremellales.</title>
        <authorList>
            <person name="Cuomo C."/>
            <person name="Litvintseva A."/>
            <person name="Heitman J."/>
            <person name="Chen Y."/>
            <person name="Sun S."/>
            <person name="Springer D."/>
            <person name="Dromer F."/>
            <person name="Young S."/>
            <person name="Zeng Q."/>
            <person name="Chapman S."/>
            <person name="Gujja S."/>
            <person name="Saif S."/>
            <person name="Birren B."/>
        </authorList>
    </citation>
    <scope>NUCLEOTIDE SEQUENCE [LARGE SCALE GENOMIC DNA]</scope>
    <source>
        <strain evidence="5">CBS 10435</strain>
    </source>
</reference>
<feature type="compositionally biased region" description="Low complexity" evidence="2">
    <location>
        <begin position="41"/>
        <end position="51"/>
    </location>
</feature>
<evidence type="ECO:0000256" key="2">
    <source>
        <dbReference type="SAM" id="MobiDB-lite"/>
    </source>
</evidence>
<organism evidence="4 5">
    <name type="scientific">Kwoniella mangroviensis CBS 10435</name>
    <dbReference type="NCBI Taxonomy" id="1331196"/>
    <lineage>
        <taxon>Eukaryota</taxon>
        <taxon>Fungi</taxon>
        <taxon>Dikarya</taxon>
        <taxon>Basidiomycota</taxon>
        <taxon>Agaricomycotina</taxon>
        <taxon>Tremellomycetes</taxon>
        <taxon>Tremellales</taxon>
        <taxon>Cryptococcaceae</taxon>
        <taxon>Kwoniella</taxon>
    </lineage>
</organism>
<evidence type="ECO:0000256" key="1">
    <source>
        <dbReference type="SAM" id="Coils"/>
    </source>
</evidence>
<protein>
    <submittedName>
        <fullName evidence="4">Uncharacterized protein</fullName>
    </submittedName>
</protein>
<dbReference type="EMBL" id="KI669465">
    <property type="protein sequence ID" value="OCF55984.1"/>
    <property type="molecule type" value="Genomic_DNA"/>
</dbReference>
<keyword evidence="1" id="KW-0175">Coiled coil</keyword>
<feature type="coiled-coil region" evidence="1">
    <location>
        <begin position="109"/>
        <end position="136"/>
    </location>
</feature>
<keyword evidence="3" id="KW-0472">Membrane</keyword>
<evidence type="ECO:0000313" key="4">
    <source>
        <dbReference type="EMBL" id="OCF55984.1"/>
    </source>
</evidence>
<feature type="transmembrane region" description="Helical" evidence="3">
    <location>
        <begin position="78"/>
        <end position="99"/>
    </location>
</feature>
<accession>A0A1B9IKU0</accession>
<dbReference type="AlphaFoldDB" id="A0A1B9IKU0"/>
<reference evidence="4 5" key="1">
    <citation type="submission" date="2013-07" db="EMBL/GenBank/DDBJ databases">
        <title>The Genome Sequence of Kwoniella mangroviensis CBS10435.</title>
        <authorList>
            <consortium name="The Broad Institute Genome Sequencing Platform"/>
            <person name="Cuomo C."/>
            <person name="Litvintseva A."/>
            <person name="Chen Y."/>
            <person name="Heitman J."/>
            <person name="Sun S."/>
            <person name="Springer D."/>
            <person name="Dromer F."/>
            <person name="Young S.K."/>
            <person name="Zeng Q."/>
            <person name="Gargeya S."/>
            <person name="Fitzgerald M."/>
            <person name="Abouelleil A."/>
            <person name="Alvarado L."/>
            <person name="Berlin A.M."/>
            <person name="Chapman S.B."/>
            <person name="Dewar J."/>
            <person name="Goldberg J."/>
            <person name="Griggs A."/>
            <person name="Gujja S."/>
            <person name="Hansen M."/>
            <person name="Howarth C."/>
            <person name="Imamovic A."/>
            <person name="Larimer J."/>
            <person name="McCowan C."/>
            <person name="Murphy C."/>
            <person name="Pearson M."/>
            <person name="Priest M."/>
            <person name="Roberts A."/>
            <person name="Saif S."/>
            <person name="Shea T."/>
            <person name="Sykes S."/>
            <person name="Wortman J."/>
            <person name="Nusbaum C."/>
            <person name="Birren B."/>
        </authorList>
    </citation>
    <scope>NUCLEOTIDE SEQUENCE [LARGE SCALE GENOMIC DNA]</scope>
    <source>
        <strain evidence="4 5">CBS 10435</strain>
    </source>
</reference>
<evidence type="ECO:0000256" key="3">
    <source>
        <dbReference type="SAM" id="Phobius"/>
    </source>
</evidence>
<proteinExistence type="predicted"/>
<keyword evidence="3" id="KW-0812">Transmembrane</keyword>
<sequence>MSLNPLRASLFRPTTSMPISRIPQSISRISNRSIHYTFPRSTSNTTTSSTTHHVHQHASQAPRNGKKPSPHMVWYREIVPAMIPIFLISTTLFLSLSLIRTHLSHSKSLSESNSKIQELESQLSQLRLEQKRQRVREKRERERILPLVVERVLQRVGVVGGEEDEEVEEVKELPRLL</sequence>
<dbReference type="Proteomes" id="UP000092583">
    <property type="component" value="Unassembled WGS sequence"/>
</dbReference>
<keyword evidence="5" id="KW-1185">Reference proteome</keyword>
<keyword evidence="3" id="KW-1133">Transmembrane helix</keyword>
<gene>
    <name evidence="4" type="ORF">L486_06741</name>
</gene>
<dbReference type="OrthoDB" id="2565373at2759"/>
<evidence type="ECO:0000313" key="5">
    <source>
        <dbReference type="Proteomes" id="UP000092583"/>
    </source>
</evidence>
<name>A0A1B9IKU0_9TREE</name>